<dbReference type="Proteomes" id="UP000318626">
    <property type="component" value="Chromosome"/>
</dbReference>
<protein>
    <submittedName>
        <fullName evidence="1">Uncharacterized protein</fullName>
    </submittedName>
</protein>
<evidence type="ECO:0000313" key="2">
    <source>
        <dbReference type="Proteomes" id="UP000318626"/>
    </source>
</evidence>
<dbReference type="RefSeq" id="WP_144977871.1">
    <property type="nucleotide sequence ID" value="NZ_CP036289.1"/>
</dbReference>
<keyword evidence="2" id="KW-1185">Reference proteome</keyword>
<evidence type="ECO:0000313" key="1">
    <source>
        <dbReference type="EMBL" id="QDU78218.1"/>
    </source>
</evidence>
<accession>A0A518CG61</accession>
<dbReference type="KEGG" id="bvo:Pan97_53020"/>
<organism evidence="1 2">
    <name type="scientific">Bremerella volcania</name>
    <dbReference type="NCBI Taxonomy" id="2527984"/>
    <lineage>
        <taxon>Bacteria</taxon>
        <taxon>Pseudomonadati</taxon>
        <taxon>Planctomycetota</taxon>
        <taxon>Planctomycetia</taxon>
        <taxon>Pirellulales</taxon>
        <taxon>Pirellulaceae</taxon>
        <taxon>Bremerella</taxon>
    </lineage>
</organism>
<gene>
    <name evidence="1" type="ORF">Pan97_53020</name>
</gene>
<reference evidence="2" key="1">
    <citation type="submission" date="2019-02" db="EMBL/GenBank/DDBJ databases">
        <title>Deep-cultivation of Planctomycetes and their phenomic and genomic characterization uncovers novel biology.</title>
        <authorList>
            <person name="Wiegand S."/>
            <person name="Jogler M."/>
            <person name="Boedeker C."/>
            <person name="Pinto D."/>
            <person name="Vollmers J."/>
            <person name="Rivas-Marin E."/>
            <person name="Kohn T."/>
            <person name="Peeters S.H."/>
            <person name="Heuer A."/>
            <person name="Rast P."/>
            <person name="Oberbeckmann S."/>
            <person name="Bunk B."/>
            <person name="Jeske O."/>
            <person name="Meyerdierks A."/>
            <person name="Storesund J.E."/>
            <person name="Kallscheuer N."/>
            <person name="Luecker S."/>
            <person name="Lage O.M."/>
            <person name="Pohl T."/>
            <person name="Merkel B.J."/>
            <person name="Hornburger P."/>
            <person name="Mueller R.-W."/>
            <person name="Bruemmer F."/>
            <person name="Labrenz M."/>
            <person name="Spormann A.M."/>
            <person name="Op den Camp H."/>
            <person name="Overmann J."/>
            <person name="Amann R."/>
            <person name="Jetten M.S.M."/>
            <person name="Mascher T."/>
            <person name="Medema M.H."/>
            <person name="Devos D.P."/>
            <person name="Kaster A.-K."/>
            <person name="Ovreas L."/>
            <person name="Rohde M."/>
            <person name="Galperin M.Y."/>
            <person name="Jogler C."/>
        </authorList>
    </citation>
    <scope>NUCLEOTIDE SEQUENCE [LARGE SCALE GENOMIC DNA]</scope>
    <source>
        <strain evidence="2">Pan97</strain>
    </source>
</reference>
<dbReference type="EMBL" id="CP036289">
    <property type="protein sequence ID" value="QDU78218.1"/>
    <property type="molecule type" value="Genomic_DNA"/>
</dbReference>
<proteinExistence type="predicted"/>
<dbReference type="AlphaFoldDB" id="A0A518CG61"/>
<name>A0A518CG61_9BACT</name>
<dbReference type="OrthoDB" id="7573292at2"/>
<sequence length="73" mass="8024">MDVKCPDCDVLMEKGLVPEFLHSSVVIQSRWMKGPAAFSSLASLAFGGYAHAMRVTTFRCPECGLLREYALGK</sequence>